<dbReference type="CDD" id="cd00383">
    <property type="entry name" value="trans_reg_C"/>
    <property type="match status" value="1"/>
</dbReference>
<dbReference type="InterPro" id="IPR011006">
    <property type="entry name" value="CheY-like_superfamily"/>
</dbReference>
<dbReference type="PANTHER" id="PTHR48111:SF2">
    <property type="entry name" value="RESPONSE REGULATOR SAER"/>
    <property type="match status" value="1"/>
</dbReference>
<evidence type="ECO:0000256" key="9">
    <source>
        <dbReference type="PROSITE-ProRule" id="PRU01091"/>
    </source>
</evidence>
<dbReference type="Gene3D" id="6.10.250.690">
    <property type="match status" value="1"/>
</dbReference>
<dbReference type="AlphaFoldDB" id="A0A9D1ERV1"/>
<dbReference type="InterPro" id="IPR001789">
    <property type="entry name" value="Sig_transdc_resp-reg_receiver"/>
</dbReference>
<evidence type="ECO:0000256" key="6">
    <source>
        <dbReference type="ARBA" id="ARBA00023163"/>
    </source>
</evidence>
<keyword evidence="2 8" id="KW-0597">Phosphoprotein</keyword>
<reference evidence="12" key="1">
    <citation type="submission" date="2020-10" db="EMBL/GenBank/DDBJ databases">
        <authorList>
            <person name="Gilroy R."/>
        </authorList>
    </citation>
    <scope>NUCLEOTIDE SEQUENCE</scope>
    <source>
        <strain evidence="12">CHK190-19873</strain>
    </source>
</reference>
<feature type="domain" description="Response regulatory" evidence="10">
    <location>
        <begin position="3"/>
        <end position="116"/>
    </location>
</feature>
<feature type="modified residue" description="4-aspartylphosphate" evidence="8">
    <location>
        <position position="52"/>
    </location>
</feature>
<dbReference type="InterPro" id="IPR036388">
    <property type="entry name" value="WH-like_DNA-bd_sf"/>
</dbReference>
<dbReference type="PROSITE" id="PS51755">
    <property type="entry name" value="OMPR_PHOB"/>
    <property type="match status" value="1"/>
</dbReference>
<dbReference type="GO" id="GO:0000976">
    <property type="term" value="F:transcription cis-regulatory region binding"/>
    <property type="evidence" value="ECO:0007669"/>
    <property type="project" value="TreeGrafter"/>
</dbReference>
<name>A0A9D1ERV1_9FIRM</name>
<dbReference type="GO" id="GO:0005829">
    <property type="term" value="C:cytosol"/>
    <property type="evidence" value="ECO:0007669"/>
    <property type="project" value="TreeGrafter"/>
</dbReference>
<keyword evidence="6" id="KW-0804">Transcription</keyword>
<evidence type="ECO:0000259" key="10">
    <source>
        <dbReference type="PROSITE" id="PS50110"/>
    </source>
</evidence>
<dbReference type="PROSITE" id="PS50110">
    <property type="entry name" value="RESPONSE_REGULATORY"/>
    <property type="match status" value="1"/>
</dbReference>
<dbReference type="FunFam" id="1.10.10.10:FF:000018">
    <property type="entry name" value="DNA-binding response regulator ResD"/>
    <property type="match status" value="1"/>
</dbReference>
<dbReference type="Pfam" id="PF00486">
    <property type="entry name" value="Trans_reg_C"/>
    <property type="match status" value="1"/>
</dbReference>
<accession>A0A9D1ERV1</accession>
<evidence type="ECO:0000256" key="8">
    <source>
        <dbReference type="PROSITE-ProRule" id="PRU00169"/>
    </source>
</evidence>
<dbReference type="SMART" id="SM00448">
    <property type="entry name" value="REC"/>
    <property type="match status" value="1"/>
</dbReference>
<keyword evidence="3" id="KW-0902">Two-component regulatory system</keyword>
<evidence type="ECO:0000313" key="13">
    <source>
        <dbReference type="Proteomes" id="UP000823935"/>
    </source>
</evidence>
<evidence type="ECO:0000256" key="5">
    <source>
        <dbReference type="ARBA" id="ARBA00023125"/>
    </source>
</evidence>
<gene>
    <name evidence="12" type="ORF">IAB44_05765</name>
</gene>
<evidence type="ECO:0000259" key="11">
    <source>
        <dbReference type="PROSITE" id="PS51755"/>
    </source>
</evidence>
<evidence type="ECO:0000256" key="1">
    <source>
        <dbReference type="ARBA" id="ARBA00018672"/>
    </source>
</evidence>
<proteinExistence type="predicted"/>
<evidence type="ECO:0000256" key="2">
    <source>
        <dbReference type="ARBA" id="ARBA00022553"/>
    </source>
</evidence>
<dbReference type="Gene3D" id="1.10.10.10">
    <property type="entry name" value="Winged helix-like DNA-binding domain superfamily/Winged helix DNA-binding domain"/>
    <property type="match status" value="1"/>
</dbReference>
<dbReference type="Proteomes" id="UP000823935">
    <property type="component" value="Unassembled WGS sequence"/>
</dbReference>
<dbReference type="PANTHER" id="PTHR48111">
    <property type="entry name" value="REGULATOR OF RPOS"/>
    <property type="match status" value="1"/>
</dbReference>
<dbReference type="Gene3D" id="3.40.50.2300">
    <property type="match status" value="1"/>
</dbReference>
<evidence type="ECO:0000313" key="12">
    <source>
        <dbReference type="EMBL" id="HIS31044.1"/>
    </source>
</evidence>
<evidence type="ECO:0000256" key="4">
    <source>
        <dbReference type="ARBA" id="ARBA00023015"/>
    </source>
</evidence>
<comment type="caution">
    <text evidence="12">The sequence shown here is derived from an EMBL/GenBank/DDBJ whole genome shotgun (WGS) entry which is preliminary data.</text>
</comment>
<dbReference type="InterPro" id="IPR039420">
    <property type="entry name" value="WalR-like"/>
</dbReference>
<reference evidence="12" key="2">
    <citation type="journal article" date="2021" name="PeerJ">
        <title>Extensive microbial diversity within the chicken gut microbiome revealed by metagenomics and culture.</title>
        <authorList>
            <person name="Gilroy R."/>
            <person name="Ravi A."/>
            <person name="Getino M."/>
            <person name="Pursley I."/>
            <person name="Horton D.L."/>
            <person name="Alikhan N.F."/>
            <person name="Baker D."/>
            <person name="Gharbi K."/>
            <person name="Hall N."/>
            <person name="Watson M."/>
            <person name="Adriaenssens E.M."/>
            <person name="Foster-Nyarko E."/>
            <person name="Jarju S."/>
            <person name="Secka A."/>
            <person name="Antonio M."/>
            <person name="Oren A."/>
            <person name="Chaudhuri R.R."/>
            <person name="La Ragione R."/>
            <person name="Hildebrand F."/>
            <person name="Pallen M.J."/>
        </authorList>
    </citation>
    <scope>NUCLEOTIDE SEQUENCE</scope>
    <source>
        <strain evidence="12">CHK190-19873</strain>
    </source>
</reference>
<dbReference type="EMBL" id="DVIQ01000027">
    <property type="protein sequence ID" value="HIS31044.1"/>
    <property type="molecule type" value="Genomic_DNA"/>
</dbReference>
<evidence type="ECO:0000256" key="3">
    <source>
        <dbReference type="ARBA" id="ARBA00023012"/>
    </source>
</evidence>
<keyword evidence="4" id="KW-0805">Transcription regulation</keyword>
<organism evidence="12 13">
    <name type="scientific">Candidatus Limivivens intestinipullorum</name>
    <dbReference type="NCBI Taxonomy" id="2840858"/>
    <lineage>
        <taxon>Bacteria</taxon>
        <taxon>Bacillati</taxon>
        <taxon>Bacillota</taxon>
        <taxon>Clostridia</taxon>
        <taxon>Lachnospirales</taxon>
        <taxon>Lachnospiraceae</taxon>
        <taxon>Lachnospiraceae incertae sedis</taxon>
        <taxon>Candidatus Limivivens</taxon>
    </lineage>
</organism>
<dbReference type="SUPFAM" id="SSF52172">
    <property type="entry name" value="CheY-like"/>
    <property type="match status" value="1"/>
</dbReference>
<feature type="domain" description="OmpR/PhoB-type" evidence="11">
    <location>
        <begin position="131"/>
        <end position="229"/>
    </location>
</feature>
<protein>
    <recommendedName>
        <fullName evidence="1">Stage 0 sporulation protein A homolog</fullName>
    </recommendedName>
</protein>
<comment type="function">
    <text evidence="7">May play the central regulatory role in sporulation. It may be an element of the effector pathway responsible for the activation of sporulation genes in response to nutritional stress. Spo0A may act in concert with spo0H (a sigma factor) to control the expression of some genes that are critical to the sporulation process.</text>
</comment>
<feature type="DNA-binding region" description="OmpR/PhoB-type" evidence="9">
    <location>
        <begin position="131"/>
        <end position="229"/>
    </location>
</feature>
<dbReference type="GO" id="GO:0032993">
    <property type="term" value="C:protein-DNA complex"/>
    <property type="evidence" value="ECO:0007669"/>
    <property type="project" value="TreeGrafter"/>
</dbReference>
<evidence type="ECO:0000256" key="7">
    <source>
        <dbReference type="ARBA" id="ARBA00024867"/>
    </source>
</evidence>
<dbReference type="GO" id="GO:0000156">
    <property type="term" value="F:phosphorelay response regulator activity"/>
    <property type="evidence" value="ECO:0007669"/>
    <property type="project" value="TreeGrafter"/>
</dbReference>
<keyword evidence="5 9" id="KW-0238">DNA-binding</keyword>
<dbReference type="Pfam" id="PF00072">
    <property type="entry name" value="Response_reg"/>
    <property type="match status" value="1"/>
</dbReference>
<dbReference type="SMART" id="SM00862">
    <property type="entry name" value="Trans_reg_C"/>
    <property type="match status" value="1"/>
</dbReference>
<sequence>MYHILIAEDDNDINQLLKRILTKAGYRVSQAFSGTEARLLAAMEEPDLMLLDLMLPGMSGEELICEIRGKSSLPILVLSAKGGLDDKVNAIRMGADDYVTKPFQQEEVLVRVEALLRRAGGQNPQPAKEEKRLLTAGELSMDTEGRTVRVCGKEITLTSHEFDILQVLLENPKKVFSKDALYEAVWKSGYYGEDNTVSVHVSNLRKKIGACTDREYIQTVWGIGYRLGGDVS</sequence>
<dbReference type="InterPro" id="IPR001867">
    <property type="entry name" value="OmpR/PhoB-type_DNA-bd"/>
</dbReference>
<dbReference type="GO" id="GO:0006355">
    <property type="term" value="P:regulation of DNA-templated transcription"/>
    <property type="evidence" value="ECO:0007669"/>
    <property type="project" value="InterPro"/>
</dbReference>